<protein>
    <submittedName>
        <fullName evidence="1">Uncharacterized protein</fullName>
    </submittedName>
</protein>
<dbReference type="EMBL" id="AE016825">
    <property type="protein sequence ID" value="AAQ60012.1"/>
    <property type="molecule type" value="Genomic_DNA"/>
</dbReference>
<dbReference type="Proteomes" id="UP000001424">
    <property type="component" value="Chromosome"/>
</dbReference>
<proteinExistence type="predicted"/>
<gene>
    <name evidence="1" type="ordered locus">CV_2340</name>
</gene>
<dbReference type="KEGG" id="cvi:CV_2340"/>
<dbReference type="STRING" id="243365.CV_2340"/>
<organism evidence="1 2">
    <name type="scientific">Chromobacterium violaceum (strain ATCC 12472 / DSM 30191 / JCM 1249 / CCUG 213 / NBRC 12614 / NCIMB 9131 / NCTC 9757 / MK)</name>
    <dbReference type="NCBI Taxonomy" id="243365"/>
    <lineage>
        <taxon>Bacteria</taxon>
        <taxon>Pseudomonadati</taxon>
        <taxon>Pseudomonadota</taxon>
        <taxon>Betaproteobacteria</taxon>
        <taxon>Neisseriales</taxon>
        <taxon>Chromobacteriaceae</taxon>
        <taxon>Chromobacterium</taxon>
    </lineage>
</organism>
<dbReference type="HOGENOM" id="CLU_2804657_0_0_4"/>
<evidence type="ECO:0000313" key="2">
    <source>
        <dbReference type="Proteomes" id="UP000001424"/>
    </source>
</evidence>
<keyword evidence="2" id="KW-1185">Reference proteome</keyword>
<accession>Q7NVK2</accession>
<sequence length="67" mass="7365">MWAWSLSSARRIAISGAVSDANWVGGESHGLDGRKSTDRFGMVGEVRKVSEVKVYCHVEIARTTDKI</sequence>
<evidence type="ECO:0000313" key="1">
    <source>
        <dbReference type="EMBL" id="AAQ60012.1"/>
    </source>
</evidence>
<reference evidence="1 2" key="1">
    <citation type="journal article" date="2003" name="Proc. Natl. Acad. Sci. U.S.A.">
        <title>The complete genome sequence of Chromobacterium violaceum reveals remarkable and exploitable bacterial adaptability.</title>
        <authorList>
            <person name="Vasconcelos A.T.R."/>
            <person name="de Almeida D.F."/>
            <person name="Almeida F.C."/>
            <person name="de Almeida L.G.P."/>
            <person name="de Almeida R."/>
            <person name="Goncalves J.A.A."/>
            <person name="Andrade E.M."/>
            <person name="Antonio R.V."/>
            <person name="Araripe J."/>
            <person name="de Araujo M.F.F."/>
            <person name="Filho S.A."/>
            <person name="Azevedo V."/>
            <person name="Batista A.J."/>
            <person name="Bataus L.A.M."/>
            <person name="Batista J.S."/>
            <person name="Belo A."/>
            <person name="vander Berg C."/>
            <person name="Blamey J."/>
            <person name="Bogo M."/>
            <person name="Bonato S."/>
            <person name="Bordignon J."/>
            <person name="Brito C.A."/>
            <person name="Brocchi M."/>
            <person name="Burity H.A."/>
            <person name="Camargo A.A."/>
            <person name="Cardoso D.D.P."/>
            <person name="Carneiro N.P."/>
            <person name="Carraro D.M."/>
            <person name="Carvalho C.M.B."/>
            <person name="Cascardo J.C.M."/>
            <person name="Cavada B.S."/>
            <person name="Chueire L.M.O."/>
            <person name="Pasa T.B.C."/>
            <person name="Duran N."/>
            <person name="Fagundes N."/>
            <person name="Falcao C.L."/>
            <person name="Fantinatti F."/>
            <person name="Farias I.P."/>
            <person name="Felipe M.S.S."/>
            <person name="Ferrari L.P."/>
            <person name="Ferro J.A."/>
            <person name="Ferro M.I.T."/>
            <person name="Franco G.R."/>
            <person name="Freitas N.S.A."/>
            <person name="Furlan L.R."/>
            <person name="Gazzinelli R.T."/>
            <person name="Gomes E.A."/>
            <person name="Goncalves P.R."/>
            <person name="Grangeiro T.B."/>
            <person name="Grattapaglia D."/>
            <person name="Grisard E.C."/>
            <person name="Guimaraes C.T."/>
            <person name="Hanna E.S."/>
            <person name="Hungria M."/>
            <person name="Jardim S.N."/>
            <person name="Laurino J."/>
            <person name="Leoi L.C.T."/>
            <person name="Fassarella L."/>
            <person name="Lima A."/>
            <person name="Loureiro M.F."/>
            <person name="Lyra M.C.P."/>
            <person name="Macedo M."/>
            <person name="Madeira H.M.F."/>
            <person name="Manfio G.P."/>
            <person name="Maranhao A.Q."/>
            <person name="Martins W.S."/>
            <person name="di Mauro S.M.Z."/>
            <person name="de Medeiros S.R.B."/>
            <person name="Meissner R.D.V."/>
            <person name="Menck C.F.M."/>
            <person name="Moreira M.A.M."/>
            <person name="Nascimento F.F."/>
            <person name="Nicolas M.F."/>
            <person name="Oliveira J.G."/>
            <person name="Oliveira S.C."/>
            <person name="Paixao R.F.C."/>
            <person name="Parente J.A."/>
            <person name="Pedrosa F.O."/>
            <person name="Pena S.J.D."/>
            <person name="Perreira J.O."/>
            <person name="Perreira M."/>
            <person name="Pinto L.S.R.C."/>
            <person name="Pinto L.S."/>
            <person name="Porto J.I.R."/>
            <person name="Potrich D.P."/>
            <person name="Neto C.E.R."/>
            <person name="Reis A.M.M."/>
            <person name="Rigo L.U."/>
            <person name="Rondinelli E."/>
            <person name="dos Santos E.B.P."/>
            <person name="Santos F.R."/>
            <person name="Schneider M.P.C."/>
            <person name="Seuanez H.N."/>
            <person name="Silva A.M.R."/>
            <person name="da Silva A.L.C."/>
            <person name="Silva D.W."/>
            <person name="Silva R."/>
            <person name="Simoes I.C."/>
            <person name="Simon D."/>
            <person name="Soares C.M.A."/>
            <person name="Soares R.B.A."/>
            <person name="Souza E.M."/>
            <person name="Souza K.R.L."/>
            <person name="Souza R.C."/>
            <person name="Steffens M.B.R."/>
            <person name="Steindel M."/>
            <person name="Teixeira S.R."/>
            <person name="Urmenyi T."/>
            <person name="Vettore A."/>
            <person name="Wassem R."/>
            <person name="Zaha A."/>
            <person name="Simpson A.J.G."/>
        </authorList>
    </citation>
    <scope>NUCLEOTIDE SEQUENCE [LARGE SCALE GENOMIC DNA]</scope>
    <source>
        <strain evidence="2">ATCC 12472 / DSM 30191 / JCM 1249 / NBRC 12614 / NCIMB 9131 / NCTC 9757</strain>
    </source>
</reference>
<name>Q7NVK2_CHRVO</name>
<dbReference type="AlphaFoldDB" id="Q7NVK2"/>